<proteinExistence type="predicted"/>
<dbReference type="AlphaFoldDB" id="A0A6M4JHP1"/>
<dbReference type="EMBL" id="CP053097">
    <property type="protein sequence ID" value="QJR43941.1"/>
    <property type="molecule type" value="Genomic_DNA"/>
</dbReference>
<keyword evidence="1" id="KW-0472">Membrane</keyword>
<keyword evidence="1" id="KW-0812">Transmembrane</keyword>
<evidence type="ECO:0000256" key="1">
    <source>
        <dbReference type="SAM" id="Phobius"/>
    </source>
</evidence>
<keyword evidence="1" id="KW-1133">Transmembrane helix</keyword>
<reference evidence="2 3" key="1">
    <citation type="submission" date="2020-05" db="EMBL/GenBank/DDBJ databases">
        <title>Novel Mycoplasma species detected in Mirounga angustirostris (northern elephant seal) from the USA.</title>
        <authorList>
            <person name="Volokhov D.V."/>
        </authorList>
    </citation>
    <scope>NUCLEOTIDE SEQUENCE [LARGE SCALE GENOMIC DNA]</scope>
    <source>
        <strain evidence="2 3">Mirounga ES2806-NAS</strain>
    </source>
</reference>
<feature type="transmembrane region" description="Helical" evidence="1">
    <location>
        <begin position="49"/>
        <end position="72"/>
    </location>
</feature>
<name>A0A6M4JHP1_9MOLU</name>
<evidence type="ECO:0000313" key="3">
    <source>
        <dbReference type="Proteomes" id="UP000502118"/>
    </source>
</evidence>
<dbReference type="Proteomes" id="UP000502118">
    <property type="component" value="Chromosome"/>
</dbReference>
<keyword evidence="3" id="KW-1185">Reference proteome</keyword>
<organism evidence="2 3">
    <name type="scientific">Mycoplasma miroungirhinis</name>
    <dbReference type="NCBI Taxonomy" id="754516"/>
    <lineage>
        <taxon>Bacteria</taxon>
        <taxon>Bacillati</taxon>
        <taxon>Mycoplasmatota</taxon>
        <taxon>Mollicutes</taxon>
        <taxon>Mycoplasmataceae</taxon>
        <taxon>Mycoplasma</taxon>
    </lineage>
</organism>
<dbReference type="RefSeq" id="WP_171112487.1">
    <property type="nucleotide sequence ID" value="NZ_CP053097.1"/>
</dbReference>
<protein>
    <submittedName>
        <fullName evidence="2">Uncharacterized protein</fullName>
    </submittedName>
</protein>
<gene>
    <name evidence="2" type="ORF">HLA92_00565</name>
</gene>
<evidence type="ECO:0000313" key="2">
    <source>
        <dbReference type="EMBL" id="QJR43941.1"/>
    </source>
</evidence>
<sequence length="76" mass="8848">MEKSFIIAGIEFLAIVLMLLFVLLAKGYKECFSKDKTRRLLARSNKKEWKYLLASIIVDALGMWTLITYFIIKNSQ</sequence>
<accession>A0A6M4JHP1</accession>
<feature type="transmembrane region" description="Helical" evidence="1">
    <location>
        <begin position="6"/>
        <end position="28"/>
    </location>
</feature>
<dbReference type="KEGG" id="mmio:HLA92_00565"/>